<dbReference type="EMBL" id="CAJNOQ010003008">
    <property type="protein sequence ID" value="CAF0990603.1"/>
    <property type="molecule type" value="Genomic_DNA"/>
</dbReference>
<dbReference type="InterPro" id="IPR011009">
    <property type="entry name" value="Kinase-like_dom_sf"/>
</dbReference>
<dbReference type="GO" id="GO:0005524">
    <property type="term" value="F:ATP binding"/>
    <property type="evidence" value="ECO:0007669"/>
    <property type="project" value="InterPro"/>
</dbReference>
<accession>A0A814G6C0</accession>
<dbReference type="PANTHER" id="PTHR44329">
    <property type="entry name" value="SERINE/THREONINE-PROTEIN KINASE TNNI3K-RELATED"/>
    <property type="match status" value="1"/>
</dbReference>
<reference evidence="3" key="1">
    <citation type="submission" date="2021-02" db="EMBL/GenBank/DDBJ databases">
        <authorList>
            <person name="Nowell W R."/>
        </authorList>
    </citation>
    <scope>NUCLEOTIDE SEQUENCE</scope>
</reference>
<feature type="compositionally biased region" description="Basic and acidic residues" evidence="1">
    <location>
        <begin position="933"/>
        <end position="951"/>
    </location>
</feature>
<sequence>MSPAPLDDGEITVVDHENLNNSSMSSILNQDADNNNTVLLLSGENALTLGLGHLSLESMENVDLGDIDELEIQSESQEAEISSPLPLSTSSAPATPTGERGQVQFRNFSQDNRGNSKDSQQLEVKYSSNKGLLDSFLGCLKPIWNVWGKIYQDNLKTPTTVKDQWEYPLDSIVELVLIGNGMEGQVYRGKLNDMEIACKRVRTLDETKIHHLKKLNHVNVVKFKGICVSAPMFYILMEYCQYGTLHDVLKRRRENSCTKPTQVLDWSKQISLGMNYLHANKIIHRDLKSPNILIGAGEKLKISDFGTCKQMLNRRSQVMSFNGTHSWMAPEVIRQEPCSEKVDIWSFGVVLWEILTCQIPYHNIDPSSVMFGVGKGSLTLPIPSSAPEGLKLLMTMCWNQTPRNRPSFQQVLTHLDVNTPEIILFEQEQEYQTLKHNWSIEINEKLKPLPTIDMASVMKLSHDQIRQKRVEELQHIQDIRHHYHKKLQQTNTLYLELTTLMVQLEQRENEIIKKERVLNINSGKQKRLISPLLKYQYKLYRRASSLQMKLPNTINNDNVCKVHTISNPLLQQQQQLSRLRHSSQSSSTNKRNSSSLATDSHEISNNSPKTSQNPVPSNTTLTQQPSQCSSSPTASKPRVRKRTSHQRSGSGSQKFISTSDSNKQTKCINSTSNVVNETSQGTMKQTSLSKSSTDMMMAPISHKRTEYFTSAVSVPSISADIELSLLTGNSTSSNQRQPLSRRGLTLEIDNPITTDTFLSMHKRSSTISAPIPTLFTYGRKSSSSGGDDCEEVYPGILKQSRRQTRLSSCNSGTSSTKNTLSTTSTLKNSPKSGDQTDYSTLSQKQDYDNETALSLVNSANGDDENNNIGEDELKISGNIRTEMRRQRNMTFLSSSSKTTDRSPVTTNSQIRKTSGTKTMRYSSSEEGEVEEVTSDHFVMDDEKHRQKHQDSNRVSGTFSSEIDDNELYPESNRSSIKSEGVVSDEGGHISDERPESRESCLNHTNDDE</sequence>
<dbReference type="Proteomes" id="UP000681722">
    <property type="component" value="Unassembled WGS sequence"/>
</dbReference>
<dbReference type="AlphaFoldDB" id="A0A814G6C0"/>
<dbReference type="Proteomes" id="UP000663829">
    <property type="component" value="Unassembled WGS sequence"/>
</dbReference>
<dbReference type="EMBL" id="CAJOBC010003008">
    <property type="protein sequence ID" value="CAF3762606.1"/>
    <property type="molecule type" value="Genomic_DNA"/>
</dbReference>
<dbReference type="GO" id="GO:0005737">
    <property type="term" value="C:cytoplasm"/>
    <property type="evidence" value="ECO:0007669"/>
    <property type="project" value="TreeGrafter"/>
</dbReference>
<dbReference type="Pfam" id="PF07714">
    <property type="entry name" value="PK_Tyr_Ser-Thr"/>
    <property type="match status" value="1"/>
</dbReference>
<feature type="region of interest" description="Disordered" evidence="1">
    <location>
        <begin position="572"/>
        <end position="693"/>
    </location>
</feature>
<dbReference type="InterPro" id="IPR008271">
    <property type="entry name" value="Ser/Thr_kinase_AS"/>
</dbReference>
<feature type="region of interest" description="Disordered" evidence="1">
    <location>
        <begin position="892"/>
        <end position="1008"/>
    </location>
</feature>
<feature type="compositionally biased region" description="Low complexity" evidence="1">
    <location>
        <begin position="75"/>
        <end position="97"/>
    </location>
</feature>
<evidence type="ECO:0000313" key="4">
    <source>
        <dbReference type="EMBL" id="CAF3762606.1"/>
    </source>
</evidence>
<protein>
    <recommendedName>
        <fullName evidence="2">Protein kinase domain-containing protein</fullName>
    </recommendedName>
</protein>
<organism evidence="3 5">
    <name type="scientific">Didymodactylos carnosus</name>
    <dbReference type="NCBI Taxonomy" id="1234261"/>
    <lineage>
        <taxon>Eukaryota</taxon>
        <taxon>Metazoa</taxon>
        <taxon>Spiralia</taxon>
        <taxon>Gnathifera</taxon>
        <taxon>Rotifera</taxon>
        <taxon>Eurotatoria</taxon>
        <taxon>Bdelloidea</taxon>
        <taxon>Philodinida</taxon>
        <taxon>Philodinidae</taxon>
        <taxon>Didymodactylos</taxon>
    </lineage>
</organism>
<evidence type="ECO:0000313" key="5">
    <source>
        <dbReference type="Proteomes" id="UP000663829"/>
    </source>
</evidence>
<keyword evidence="5" id="KW-1185">Reference proteome</keyword>
<dbReference type="OrthoDB" id="339325at2759"/>
<comment type="caution">
    <text evidence="3">The sequence shown here is derived from an EMBL/GenBank/DDBJ whole genome shotgun (WGS) entry which is preliminary data.</text>
</comment>
<dbReference type="SUPFAM" id="SSF56112">
    <property type="entry name" value="Protein kinase-like (PK-like)"/>
    <property type="match status" value="1"/>
</dbReference>
<dbReference type="PROSITE" id="PS00108">
    <property type="entry name" value="PROTEIN_KINASE_ST"/>
    <property type="match status" value="1"/>
</dbReference>
<feature type="compositionally biased region" description="Basic and acidic residues" evidence="1">
    <location>
        <begin position="985"/>
        <end position="1000"/>
    </location>
</feature>
<proteinExistence type="predicted"/>
<evidence type="ECO:0000313" key="3">
    <source>
        <dbReference type="EMBL" id="CAF0990603.1"/>
    </source>
</evidence>
<dbReference type="PROSITE" id="PS50011">
    <property type="entry name" value="PROTEIN_KINASE_DOM"/>
    <property type="match status" value="1"/>
</dbReference>
<dbReference type="Gene3D" id="3.30.200.20">
    <property type="entry name" value="Phosphorylase Kinase, domain 1"/>
    <property type="match status" value="1"/>
</dbReference>
<dbReference type="InterPro" id="IPR000719">
    <property type="entry name" value="Prot_kinase_dom"/>
</dbReference>
<name>A0A814G6C0_9BILA</name>
<feature type="compositionally biased region" description="Polar residues" evidence="1">
    <location>
        <begin position="892"/>
        <end position="921"/>
    </location>
</feature>
<feature type="region of interest" description="Disordered" evidence="1">
    <location>
        <begin position="796"/>
        <end position="846"/>
    </location>
</feature>
<dbReference type="PANTHER" id="PTHR44329:SF304">
    <property type="entry name" value="MITOGEN-ACTIVATED PROTEIN KINASE KINASE KINASE 13-LIKE ISOFORM X1"/>
    <property type="match status" value="1"/>
</dbReference>
<dbReference type="InterPro" id="IPR001245">
    <property type="entry name" value="Ser-Thr/Tyr_kinase_cat_dom"/>
</dbReference>
<feature type="domain" description="Protein kinase" evidence="2">
    <location>
        <begin position="172"/>
        <end position="417"/>
    </location>
</feature>
<feature type="compositionally biased region" description="Polar residues" evidence="1">
    <location>
        <begin position="833"/>
        <end position="844"/>
    </location>
</feature>
<feature type="region of interest" description="Disordered" evidence="1">
    <location>
        <begin position="75"/>
        <end position="100"/>
    </location>
</feature>
<dbReference type="InterPro" id="IPR051681">
    <property type="entry name" value="Ser/Thr_Kinases-Pseudokinases"/>
</dbReference>
<dbReference type="PRINTS" id="PR00109">
    <property type="entry name" value="TYRKINASE"/>
</dbReference>
<feature type="compositionally biased region" description="Polar residues" evidence="1">
    <location>
        <begin position="603"/>
        <end position="618"/>
    </location>
</feature>
<gene>
    <name evidence="3" type="ORF">GPM918_LOCUS13233</name>
    <name evidence="4" type="ORF">SRO942_LOCUS13233</name>
</gene>
<feature type="compositionally biased region" description="Low complexity" evidence="1">
    <location>
        <begin position="810"/>
        <end position="832"/>
    </location>
</feature>
<feature type="compositionally biased region" description="Low complexity" evidence="1">
    <location>
        <begin position="619"/>
        <end position="636"/>
    </location>
</feature>
<feature type="compositionally biased region" description="Polar residues" evidence="1">
    <location>
        <begin position="646"/>
        <end position="693"/>
    </location>
</feature>
<dbReference type="Gene3D" id="1.10.510.10">
    <property type="entry name" value="Transferase(Phosphotransferase) domain 1"/>
    <property type="match status" value="1"/>
</dbReference>
<feature type="compositionally biased region" description="Low complexity" evidence="1">
    <location>
        <begin position="572"/>
        <end position="595"/>
    </location>
</feature>
<dbReference type="SMART" id="SM00220">
    <property type="entry name" value="S_TKc"/>
    <property type="match status" value="1"/>
</dbReference>
<evidence type="ECO:0000259" key="2">
    <source>
        <dbReference type="PROSITE" id="PS50011"/>
    </source>
</evidence>
<dbReference type="GO" id="GO:0004674">
    <property type="term" value="F:protein serine/threonine kinase activity"/>
    <property type="evidence" value="ECO:0007669"/>
    <property type="project" value="TreeGrafter"/>
</dbReference>
<evidence type="ECO:0000256" key="1">
    <source>
        <dbReference type="SAM" id="MobiDB-lite"/>
    </source>
</evidence>